<dbReference type="SMART" id="SM00047">
    <property type="entry name" value="LYZ2"/>
    <property type="match status" value="1"/>
</dbReference>
<dbReference type="Proteomes" id="UP000283958">
    <property type="component" value="Unassembled WGS sequence"/>
</dbReference>
<accession>A0A415DNQ8</accession>
<dbReference type="InterPro" id="IPR051056">
    <property type="entry name" value="Glycosyl_Hydrolase_73"/>
</dbReference>
<dbReference type="Pfam" id="PF01832">
    <property type="entry name" value="Glucosaminidase"/>
    <property type="match status" value="1"/>
</dbReference>
<dbReference type="CDD" id="cd12797">
    <property type="entry name" value="M23_peptidase"/>
    <property type="match status" value="1"/>
</dbReference>
<dbReference type="AlphaFoldDB" id="A0A415DNQ8"/>
<dbReference type="Gene3D" id="2.70.70.10">
    <property type="entry name" value="Glucose Permease (Domain IIA)"/>
    <property type="match status" value="1"/>
</dbReference>
<sequence length="504" mass="55439">MSKNQEYAERYANFAMAQMRKYGIPASVTLAQGILESSNGQSRLARKENNHFGIKATAAWIEGGGKYGLYTDDKPDEKFCSYATVGDSYEHHSRFLKENKRYADCFKLAADDYKGWAQGLERAGYATGGNYAANLQRIIEVNGLDKYDRMVMEAGISQGKAATEHYSFPVERNEFLLVTSPFGMRGDPMNPDKQQIHKGIDIQTNREAVLATEDKGKVVAVNQNADTPGGRSVTVEYERADNSKVQVSYHHLEAVGVKTGDTVNAGQQLGVSGSTGTRTTGEHLHLEVKQITTDGTLREVNPATYLAEIAQKGNIGLQLLSDGKDLMAKFRTQEEETPATGLADSPEDWMKKLLSSEDSGIRMNGNDPIMELVMGMFTSLMALAVQIDGKEQEQQMAAATQAALEKRIDLSQLAPPLKSCELVIQEGVRPVLHAKDSTGSYSHELTAAEMNRLSLILNDTAMTDESKRQRIGTAVNHMLVAERAARSYEQGVEQRGQPDSLQIR</sequence>
<dbReference type="InterPro" id="IPR002901">
    <property type="entry name" value="MGlyc_endo_b_GlcNAc-like_dom"/>
</dbReference>
<gene>
    <name evidence="3" type="ORF">DW105_03275</name>
</gene>
<proteinExistence type="predicted"/>
<protein>
    <submittedName>
        <fullName evidence="3">Glucosaminidase</fullName>
    </submittedName>
</protein>
<comment type="caution">
    <text evidence="3">The sequence shown here is derived from an EMBL/GenBank/DDBJ whole genome shotgun (WGS) entry which is preliminary data.</text>
</comment>
<dbReference type="EMBL" id="QRMN01000005">
    <property type="protein sequence ID" value="RHJ79816.1"/>
    <property type="molecule type" value="Genomic_DNA"/>
</dbReference>
<evidence type="ECO:0000256" key="1">
    <source>
        <dbReference type="ARBA" id="ARBA00022801"/>
    </source>
</evidence>
<reference evidence="3 4" key="1">
    <citation type="submission" date="2018-08" db="EMBL/GenBank/DDBJ databases">
        <title>A genome reference for cultivated species of the human gut microbiota.</title>
        <authorList>
            <person name="Zou Y."/>
            <person name="Xue W."/>
            <person name="Luo G."/>
        </authorList>
    </citation>
    <scope>NUCLEOTIDE SEQUENCE [LARGE SCALE GENOMIC DNA]</scope>
    <source>
        <strain evidence="3 4">AM09-18</strain>
    </source>
</reference>
<dbReference type="PANTHER" id="PTHR33308:SF9">
    <property type="entry name" value="PEPTIDOGLYCAN HYDROLASE FLGJ"/>
    <property type="match status" value="1"/>
</dbReference>
<feature type="domain" description="Mannosyl-glycoprotein endo-beta-N-acetylglucosamidase-like" evidence="2">
    <location>
        <begin position="1"/>
        <end position="148"/>
    </location>
</feature>
<dbReference type="InterPro" id="IPR011055">
    <property type="entry name" value="Dup_hybrid_motif"/>
</dbReference>
<dbReference type="SUPFAM" id="SSF51261">
    <property type="entry name" value="Duplicated hybrid motif"/>
    <property type="match status" value="1"/>
</dbReference>
<dbReference type="Pfam" id="PF01551">
    <property type="entry name" value="Peptidase_M23"/>
    <property type="match status" value="1"/>
</dbReference>
<dbReference type="InterPro" id="IPR016047">
    <property type="entry name" value="M23ase_b-sheet_dom"/>
</dbReference>
<organism evidence="3 4">
    <name type="scientific">Phocaeicola vulgatus</name>
    <name type="common">Bacteroides vulgatus</name>
    <dbReference type="NCBI Taxonomy" id="821"/>
    <lineage>
        <taxon>Bacteria</taxon>
        <taxon>Pseudomonadati</taxon>
        <taxon>Bacteroidota</taxon>
        <taxon>Bacteroidia</taxon>
        <taxon>Bacteroidales</taxon>
        <taxon>Bacteroidaceae</taxon>
        <taxon>Phocaeicola</taxon>
    </lineage>
</organism>
<evidence type="ECO:0000259" key="2">
    <source>
        <dbReference type="SMART" id="SM00047"/>
    </source>
</evidence>
<evidence type="ECO:0000313" key="3">
    <source>
        <dbReference type="EMBL" id="RHJ79816.1"/>
    </source>
</evidence>
<dbReference type="GO" id="GO:0004040">
    <property type="term" value="F:amidase activity"/>
    <property type="evidence" value="ECO:0007669"/>
    <property type="project" value="InterPro"/>
</dbReference>
<dbReference type="RefSeq" id="WP_118327540.1">
    <property type="nucleotide sequence ID" value="NZ_QRMN01000005.1"/>
</dbReference>
<dbReference type="Gene3D" id="1.10.530.10">
    <property type="match status" value="1"/>
</dbReference>
<dbReference type="PANTHER" id="PTHR33308">
    <property type="entry name" value="PEPTIDOGLYCAN HYDROLASE FLGJ"/>
    <property type="match status" value="1"/>
</dbReference>
<evidence type="ECO:0000313" key="4">
    <source>
        <dbReference type="Proteomes" id="UP000283958"/>
    </source>
</evidence>
<name>A0A415DNQ8_PHOVU</name>
<keyword evidence="1" id="KW-0378">Hydrolase</keyword>